<accession>A0A2Z5ZKM2</accession>
<sequence>MYWKTYLFLFFSKNKISLIKGRNEESHTFIFRQERIT</sequence>
<organism evidence="1 2">
    <name type="scientific">Acetobacter orientalis</name>
    <dbReference type="NCBI Taxonomy" id="146474"/>
    <lineage>
        <taxon>Bacteria</taxon>
        <taxon>Pseudomonadati</taxon>
        <taxon>Pseudomonadota</taxon>
        <taxon>Alphaproteobacteria</taxon>
        <taxon>Acetobacterales</taxon>
        <taxon>Acetobacteraceae</taxon>
        <taxon>Acetobacter</taxon>
    </lineage>
</organism>
<reference evidence="1 2" key="1">
    <citation type="submission" date="2018-02" db="EMBL/GenBank/DDBJ databases">
        <title>Acetobacter orientalis genome.</title>
        <authorList>
            <person name="Nakashima N."/>
            <person name="Tamura T."/>
        </authorList>
    </citation>
    <scope>NUCLEOTIDE SEQUENCE [LARGE SCALE GENOMIC DNA]</scope>
    <source>
        <strain evidence="1 2">FAN1</strain>
    </source>
</reference>
<dbReference type="AlphaFoldDB" id="A0A2Z5ZKM2"/>
<protein>
    <submittedName>
        <fullName evidence="1">Uncharacterized protein</fullName>
    </submittedName>
</protein>
<dbReference type="Proteomes" id="UP000270034">
    <property type="component" value="Chromosome"/>
</dbReference>
<name>A0A2Z5ZKM2_9PROT</name>
<dbReference type="EMBL" id="AP018515">
    <property type="protein sequence ID" value="BBC81170.1"/>
    <property type="molecule type" value="Genomic_DNA"/>
</dbReference>
<gene>
    <name evidence="1" type="ORF">AcetOrient_orf04286</name>
</gene>
<evidence type="ECO:0000313" key="2">
    <source>
        <dbReference type="Proteomes" id="UP000270034"/>
    </source>
</evidence>
<proteinExistence type="predicted"/>
<evidence type="ECO:0000313" key="1">
    <source>
        <dbReference type="EMBL" id="BBC81170.1"/>
    </source>
</evidence>
<dbReference type="KEGG" id="aot:AcetOri_orf04286"/>